<feature type="domain" description="CBM6" evidence="4">
    <location>
        <begin position="272"/>
        <end position="440"/>
    </location>
</feature>
<dbReference type="Gene3D" id="2.60.120.260">
    <property type="entry name" value="Galactose-binding domain-like"/>
    <property type="match status" value="11"/>
</dbReference>
<dbReference type="SUPFAM" id="SSF49313">
    <property type="entry name" value="Cadherin-like"/>
    <property type="match status" value="4"/>
</dbReference>
<evidence type="ECO:0000256" key="2">
    <source>
        <dbReference type="SAM" id="MobiDB-lite"/>
    </source>
</evidence>
<dbReference type="InterPro" id="IPR011041">
    <property type="entry name" value="Quinoprot_gluc/sorb_DH_b-prop"/>
</dbReference>
<feature type="domain" description="CBM6" evidence="4">
    <location>
        <begin position="1745"/>
        <end position="1875"/>
    </location>
</feature>
<evidence type="ECO:0000259" key="4">
    <source>
        <dbReference type="PROSITE" id="PS51175"/>
    </source>
</evidence>
<feature type="region of interest" description="Disordered" evidence="2">
    <location>
        <begin position="2781"/>
        <end position="2804"/>
    </location>
</feature>
<feature type="compositionally biased region" description="Acidic residues" evidence="2">
    <location>
        <begin position="4506"/>
        <end position="4516"/>
    </location>
</feature>
<dbReference type="SUPFAM" id="SSF49785">
    <property type="entry name" value="Galactose-binding domain-like"/>
    <property type="match status" value="11"/>
</dbReference>
<dbReference type="Pfam" id="PF03422">
    <property type="entry name" value="CBM_6"/>
    <property type="match status" value="5"/>
</dbReference>
<dbReference type="InterPro" id="IPR013783">
    <property type="entry name" value="Ig-like_fold"/>
</dbReference>
<dbReference type="InterPro" id="IPR006584">
    <property type="entry name" value="Cellulose-bd_IV"/>
</dbReference>
<dbReference type="PROSITE" id="PS50268">
    <property type="entry name" value="CADHERIN_2"/>
    <property type="match status" value="4"/>
</dbReference>
<feature type="domain" description="CBM6" evidence="4">
    <location>
        <begin position="2782"/>
        <end position="2927"/>
    </location>
</feature>
<dbReference type="Gene3D" id="2.60.40.60">
    <property type="entry name" value="Cadherins"/>
    <property type="match status" value="3"/>
</dbReference>
<proteinExistence type="predicted"/>
<dbReference type="EMBL" id="JBHRUH010000031">
    <property type="protein sequence ID" value="MFC3293888.1"/>
    <property type="molecule type" value="Genomic_DNA"/>
</dbReference>
<evidence type="ECO:0000256" key="1">
    <source>
        <dbReference type="ARBA" id="ARBA00022729"/>
    </source>
</evidence>
<feature type="domain" description="CBM6" evidence="4">
    <location>
        <begin position="4181"/>
        <end position="4321"/>
    </location>
</feature>
<dbReference type="InterPro" id="IPR006644">
    <property type="entry name" value="Cadg"/>
</dbReference>
<feature type="domain" description="CBM6" evidence="4">
    <location>
        <begin position="1289"/>
        <end position="1441"/>
    </location>
</feature>
<dbReference type="SMART" id="SM00112">
    <property type="entry name" value="CA"/>
    <property type="match status" value="3"/>
</dbReference>
<protein>
    <submittedName>
        <fullName evidence="5">Carbohydrate-binding protein</fullName>
    </submittedName>
</protein>
<dbReference type="InterPro" id="IPR005084">
    <property type="entry name" value="CBM6"/>
</dbReference>
<dbReference type="InterPro" id="IPR008979">
    <property type="entry name" value="Galactose-bd-like_sf"/>
</dbReference>
<keyword evidence="1" id="KW-0732">Signal</keyword>
<feature type="domain" description="CBM6" evidence="4">
    <location>
        <begin position="4351"/>
        <end position="4483"/>
    </location>
</feature>
<dbReference type="Gene3D" id="2.60.40.10">
    <property type="entry name" value="Immunoglobulins"/>
    <property type="match status" value="5"/>
</dbReference>
<evidence type="ECO:0000313" key="6">
    <source>
        <dbReference type="Proteomes" id="UP001595640"/>
    </source>
</evidence>
<dbReference type="SMART" id="SM00736">
    <property type="entry name" value="CADG"/>
    <property type="match status" value="2"/>
</dbReference>
<reference evidence="6" key="1">
    <citation type="journal article" date="2019" name="Int. J. Syst. Evol. Microbiol.">
        <title>The Global Catalogue of Microorganisms (GCM) 10K type strain sequencing project: providing services to taxonomists for standard genome sequencing and annotation.</title>
        <authorList>
            <consortium name="The Broad Institute Genomics Platform"/>
            <consortium name="The Broad Institute Genome Sequencing Center for Infectious Disease"/>
            <person name="Wu L."/>
            <person name="Ma J."/>
        </authorList>
    </citation>
    <scope>NUCLEOTIDE SEQUENCE [LARGE SCALE GENOMIC DNA]</scope>
    <source>
        <strain evidence="6">KCTC 12847</strain>
    </source>
</reference>
<sequence>MFSISLVNTQTGVLLGGIKEGTWLDTSAYDNVAFRVIPDADSGIDPTLVSRVRLTLTDVNGTALAQTDSEAPFTFYAPSTWVHGDASLLIEPLDSTGEVLAIGSEHIGFIVADGPAAVDAPMTPLRYQAEDAVLAGTTIATVGDPDPNAVDADAGAYVDYGEPSGESVSFTVDMPEAGTYELNLRYALSQNADGTDRNRPLRLEINDQLVDRMFDLPSTTDSADPTDFTMFGDRTILINLQAGSNTITLSSNGASGPNIDYLEVRQPAAGHVVIQGEDMLLSAEPDYTSTGSSTNRPITTENIVAIGDTFRVGAEGASYLDWAFGNAEAYAEFNYQAPAAGTYSMTVTYAGATDRPLDLVRVADSETTAIGTFGFAATAAPGYLPDDLGDLPSNVNVSDVPSGWEGWSTETLTFHLEAGNNLLRLGGRTNGPNIDKVEMLLVDADPVAPGDIVLDNASVLENAEGAAVGQLIIADSNDATHTFSVDDERFEIDSSGMLRLKEGTSLDFEAEQTVTVSVTATDANELSVTRSFSIAVGDVAETAAPAPEPTGPQAVIFTEDGISSYTTTQDNPVGLGYEIIDEGAALSLNDNLWKRVALPQAYAITENTRIELDLTVGESSPEIVAIGFDLNDNAFDGDQSLYQLAGTQGQGAIIDLRGSGSDNGDGTQHFVIDLGAHAGASIGSLVFISDDDTTAILGSATFSNVQLTEGSDDEVGNHAPRVVGSGIADLQLDEGALLEVDLPFVDDDGDSLAYTFTISQEGTTIDGFDGLAIQDGVLSGSLSGLEPGNYTVIITATDSQSASTEETFQLTINNVNEAPVADDIALEPYFGEQGSFFDGIELANFAQYFTDPDGDALTLSVEGLPAGLSVDDEGVISGTPNEAGSFEVVIRATDTEGLSSTLAVQFDIDGPDIGDVVSVEAEDFTGLGDADNYYATGNPDASGDEIIRLGNNASTQVTTQLADNGVVPGWYTVSVVAFDETDGQGTLSLQIGDTLLQARNTATNTLSDTVVLNDEYGTFLNTSARGNAGQAGNLKQIDFETVVYIDANTLATLTAQGESGELMRIDRLLFTHSEEPINEAPTIGGLEPALMIDENVNEVSTVTLADAENDPLTVTLEGADAALFTFDQASGALAFVVGPDAENPTDSNADGIYEITVSVNDGENVTSQDVVVSVADANEVLAIEQTAFSVMEGASVVGAVPLADEDGGTTGLVAPAFAITGGADASLFTIDPVSGQLAFVTAPDFEAAADADGDNVYEVDVMANDGELSGVQTLQVTVLDTNEAVFTPIVLQAEDGMLTVLDGGENNTVTTVRDSDNPEDNNALPNGLRPDFSGTGYVDFGDTAGDAVTFDFTVAEAGTYDLNIRYASNTGRPLDLNINGAHIAALPFASTDPDGSGEEEGFNHWLFETVTVTLEAGSNSLSLAIPDGATTGPNIDRIEITAAGSGPIGTDMSADIDGNLTLTSDDATLDPAQAASAGFMVTGLDSDIETVEISFDGGATRSQVTPAADGSFTVDMSGFSGAIVATVIVTDAVGNEASATSEMIIGEAPADIDPIVIQAEDATLVDINDTGVPTSGDYTRVVDANNPDAFGNYREGAEGDAYVDFGTNPGDEVSFNVDVEVAGTYTATIRFANGGSEARPLNLSVNGGAATAVVFPAAPDDGVTDPWNIWNELTVEVDLQAGANTVSFAIPSVAEGGVDNGPNIDQIVFDYVNEDVEEPPVVEPFLFEIEGEALTIDDTEPTPDTVVRDADNPETNQGAGADGLWDGFSGTGYLDMGGEAGDAAFFDVTVEESGIYTLTVRYANGDGNGADRPMDLQVGGVSQGQLTFPNTGAGDAGWQNWTEVTFDVQLEAGANTVRLENVGNAGPNIDKLTISRDGTEQPEEPPFVEPGERFMVKINFQPEGFATPDGYVADTGLAFGEQFVEVGGQTYQCGWVSEASIADGTENGTTPMAINDQTSVAVNDRTDEIAGLDPRQGTYAHFDQPAAGYERAGWEIELEDGYYEVTVSIGDTSGPYDSRNVLNAEGELFNDPFTPFRPGDFPADSNPANDTEGFRSDLVTRVVQVTDGRLTLDSIGLDNENTEIQYIEIQALPDLTPDDTREAPEDYAFFTDPRAIAGVGENEVEVDLDPADGSAPIGVDPTSDLFLGISVVDGRGGALLESLDNGSIRLFETVTGQEVTFNANTTGGFDSLTISPTGDLKEFTSYTLVIEGFQDRGENDDLSAPTREFQKFTTTFVTGEAPEVVAREVAFNDVIELNGADDNAFGFTSLELSPDGTKMYVSTMGGQIKRYDVDPQTGSLSNEQTLTLDYFQGDEAGPRGIIGLTFDPNDPNVLWVTDNYPIPLSGRDNGVPDFSGRISKITIDEGDAFTATAETYVTGLPRSNGDHVTNSLEFRANPDYDAVTNPDVPSHMLYLVQGSNSAMGEPDSAWGNRPERLLNATVLEIDPTRDAPAGGFNVATEPLPDDGFNRRYTDDDGTDFKADPIAMGDGKFLVFAENGTATVEDQNGNVIETFYDPFAEDAVVKIFATGVRNAYDLVWHSNGQLYVPTNGSAAGGSVPDNPDTPENELYTNVGKQDDYLFKVEEGGYYGHPNPLRDEYILNGGNPTSGSDPNQVGDYPAGTDPETTYDLEGAYSLGENRSPNGATEYTSDVFGGNLQGNVLFTEYSGGDDIRSITLDANGNIVGDDVLRDVSGNVITYIDPLDIIENPITGQLYLLTLNRNNGQSQLVRLDPAPGGVITDPGDPGDPGEPSDDLVSLLVIQAEDDTPSDGTSAVIAEGGGAEIQIRDADNPESTGGLPNGLRPGAYGNDGNTDNTDGVLGGYADFGATNADFLTFNFELSGAQAGDSVLRVRYANGGTADRPLEVFINNVSVGIFAFAPPTGVTGDDAWSEWLTLDIPADLVSGLNTVRFQATASTGPNIDQLEILQKPEDTTPGYAEYEAESADLDGAVVVTPSEDDRNASGDGFVDFAGSGDQSITWTIDVAESGTYEIAFRYALASSKADRPLDLSINGSAVEVVNFPGQSNEAENDWFFQTTTVTLQAGSNTITVTAPDANGPNIDLLRIADAPSDSFEPTYADIDGSGRIELESGVSARAVNDRTADFYFTVAAEGAYKLDLAANTDASNGGQLTLLLNGQPIDEMTFPGIGDAGEESSYVELMAGVSYHLRVVSEADGADDIDYLDISPAPGDPEADIAIQSGDAAYFSDRLHFNYLENNSASNPDRDYKESGTVVISNTGSNELSVIDVDIDGPFELADPDIFDGLTLAAGESIEVAVLFDRDAYTAPTTDAGDGVFEGVLRLVTNDADTPVAEVHLAGFWQARDEGGWEPNVNEVWEVFGFGNRIDGLTTVGGGENSVLNDYDLYRPVNDDEVLSRYWTIAEGYEAAKITQLAAFHGNGGATLGIHNPENKGQDITLSNHAGNNNQSLLPITSSGQFATATFTRDQIPNSWIGNDMFGIEVAGLSTDPSLNPSGGGDVPDDADGIERGYTVRMFQALDANGNVIPNTYLGIMDYTGINYDYNDNMFVIEGIAPASGGEISVTNLDGVPADDRLVMSRIENPANSSQEVHDEVTFTITNDGFSNLNISQLEIADPSLFEIVGDSNDLVVAPGGSLNVTVRFIGQDSNDGTLYESSLIIHSNDADEGQKVIQLAGIAQGQSENGQEPTVQEIVNAFGFSTNVAQGEMNQGGLVEANGDEILSPYFQRADGASPVKITQLAAYHTQGDIARLFIHDVDSRDIDEILAHDEQDGQTLLPRTLNGGDALTTTALDRDTPFGFFAEISGRQGYISWSDPDANLYEDTIDEIGTPGTNLNWDENDGHLIRVYVAKDADGNAIPNTYIVIQDYAGVNYDYNDNIFLVENVQTYDPSGAEDADENGRVDIYDDADGDGVPNFLDGDMPEEPEAQSAYNASETPWVIDSDGLTLQAADYDQGGQGVAYNDSSEAQLGSGYRGEGVDIVGNGTAIGWVENGEWVEYTINVSQAGTYELSFLSALGSQGGSARSITASFAQNDGTYATASPVSVNYTGGWSAFQQTDSVQVELEAGVQVVRLTFNGGSQDLASFDLVPVAINTAPVVDAGLDDQTATEDQAFSFTIPEDAFADVDGDALTYTASGLPSGLSMSAVGVITGVPTAAGSFDILVTASDGEASAESSFTLTVAGAPNNDAQTPFNAAGTPWVVDDGITLEATAFDVGGEGISYSDNEAAQLGDDYREGGVDITGNGTAIGWVDDGEWVEYTISVEQAGTYSLSLLTSTPNNGRTVTVSVEQDGAFYTTSSPVAVPNTGSWTNFTPTEAVELDLQAGEQVVRLTFSGGSMDVQSLTLTREDSQTPFNDTGTPWLVDADGLALDAVSFDSGEAGEAYSDSDSVQSGVTFRDGSVDIADEGEAIGWIADGEWVEYTINVEQAGTYNLSFVTTTPHNGRSITASAEQDGTFYAQSAPLAVPNSGSWDNYVSTGAVELDLQAGEQVLRLTFNGGSMDLQSLLIEPQETSTQQMASLMTFEGLIAEDDGTADSADDDMLPMSDDVGVEGVIQEEQGDSLL</sequence>
<dbReference type="InterPro" id="IPR011044">
    <property type="entry name" value="Quino_amine_DH_bsu"/>
</dbReference>
<dbReference type="Gene3D" id="2.120.10.30">
    <property type="entry name" value="TolB, C-terminal domain"/>
    <property type="match status" value="1"/>
</dbReference>
<dbReference type="Pfam" id="PF05345">
    <property type="entry name" value="He_PIG"/>
    <property type="match status" value="3"/>
</dbReference>
<feature type="domain" description="Cadherin" evidence="3">
    <location>
        <begin position="1193"/>
        <end position="1290"/>
    </location>
</feature>
<dbReference type="CDD" id="cd11304">
    <property type="entry name" value="Cadherin_repeat"/>
    <property type="match status" value="2"/>
</dbReference>
<dbReference type="RefSeq" id="WP_019018579.1">
    <property type="nucleotide sequence ID" value="NZ_BMXD01000001.1"/>
</dbReference>
<feature type="domain" description="Cadherin" evidence="3">
    <location>
        <begin position="735"/>
        <end position="830"/>
    </location>
</feature>
<dbReference type="SUPFAM" id="SSF50952">
    <property type="entry name" value="Soluble quinoprotein glucose dehydrogenase"/>
    <property type="match status" value="1"/>
</dbReference>
<dbReference type="InterPro" id="IPR002126">
    <property type="entry name" value="Cadherin-like_dom"/>
</dbReference>
<feature type="region of interest" description="Disordered" evidence="2">
    <location>
        <begin position="4506"/>
        <end position="4538"/>
    </location>
</feature>
<feature type="domain" description="CBM6" evidence="4">
    <location>
        <begin position="1580"/>
        <end position="1710"/>
    </location>
</feature>
<accession>A0ABV7M4N1</accession>
<organism evidence="5 6">
    <name type="scientific">Modicisalibacter luteus</name>
    <dbReference type="NCBI Taxonomy" id="453962"/>
    <lineage>
        <taxon>Bacteria</taxon>
        <taxon>Pseudomonadati</taxon>
        <taxon>Pseudomonadota</taxon>
        <taxon>Gammaproteobacteria</taxon>
        <taxon>Oceanospirillales</taxon>
        <taxon>Halomonadaceae</taxon>
        <taxon>Modicisalibacter</taxon>
    </lineage>
</organism>
<keyword evidence="6" id="KW-1185">Reference proteome</keyword>
<dbReference type="SMART" id="SM00606">
    <property type="entry name" value="CBD_IV"/>
    <property type="match status" value="4"/>
</dbReference>
<name>A0ABV7M4N1_9GAMM</name>
<evidence type="ECO:0000313" key="5">
    <source>
        <dbReference type="EMBL" id="MFC3293888.1"/>
    </source>
</evidence>
<feature type="domain" description="Cadherin" evidence="3">
    <location>
        <begin position="431"/>
        <end position="547"/>
    </location>
</feature>
<dbReference type="SUPFAM" id="SSF50969">
    <property type="entry name" value="YVTN repeat-like/Quinoprotein amine dehydrogenase"/>
    <property type="match status" value="1"/>
</dbReference>
<dbReference type="PROSITE" id="PS51175">
    <property type="entry name" value="CBM6"/>
    <property type="match status" value="10"/>
</dbReference>
<dbReference type="Pfam" id="PF16990">
    <property type="entry name" value="CBM_35"/>
    <property type="match status" value="2"/>
</dbReference>
<dbReference type="InterPro" id="IPR011042">
    <property type="entry name" value="6-blade_b-propeller_TolB-like"/>
</dbReference>
<feature type="domain" description="CBM6" evidence="4">
    <location>
        <begin position="125"/>
        <end position="265"/>
    </location>
</feature>
<comment type="caution">
    <text evidence="5">The sequence shown here is derived from an EMBL/GenBank/DDBJ whole genome shotgun (WGS) entry which is preliminary data.</text>
</comment>
<dbReference type="InterPro" id="IPR015919">
    <property type="entry name" value="Cadherin-like_sf"/>
</dbReference>
<dbReference type="Proteomes" id="UP001595640">
    <property type="component" value="Unassembled WGS sequence"/>
</dbReference>
<feature type="domain" description="CBM6" evidence="4">
    <location>
        <begin position="2938"/>
        <end position="3066"/>
    </location>
</feature>
<feature type="domain" description="Cadherin" evidence="3">
    <location>
        <begin position="1099"/>
        <end position="1188"/>
    </location>
</feature>
<evidence type="ECO:0000259" key="3">
    <source>
        <dbReference type="PROSITE" id="PS50268"/>
    </source>
</evidence>
<gene>
    <name evidence="5" type="ORF">ACFOEI_17710</name>
</gene>
<feature type="region of interest" description="Disordered" evidence="2">
    <location>
        <begin position="2449"/>
        <end position="2468"/>
    </location>
</feature>
<dbReference type="CDD" id="cd04080">
    <property type="entry name" value="CBM6_cellulase-like"/>
    <property type="match status" value="3"/>
</dbReference>
<feature type="domain" description="CBM6" evidence="4">
    <location>
        <begin position="3921"/>
        <end position="4067"/>
    </location>
</feature>
<dbReference type="Gene3D" id="2.60.120.430">
    <property type="entry name" value="Galactose-binding lectin"/>
    <property type="match status" value="1"/>
</dbReference>